<evidence type="ECO:0000256" key="2">
    <source>
        <dbReference type="ARBA" id="ARBA00022475"/>
    </source>
</evidence>
<evidence type="ECO:0000256" key="3">
    <source>
        <dbReference type="ARBA" id="ARBA00022692"/>
    </source>
</evidence>
<evidence type="ECO:0000256" key="4">
    <source>
        <dbReference type="ARBA" id="ARBA00022989"/>
    </source>
</evidence>
<feature type="transmembrane region" description="Helical" evidence="6">
    <location>
        <begin position="257"/>
        <end position="275"/>
    </location>
</feature>
<reference evidence="7 8" key="1">
    <citation type="submission" date="2021-03" db="EMBL/GenBank/DDBJ databases">
        <title>Genomic Encyclopedia of Type Strains, Phase IV (KMG-IV): sequencing the most valuable type-strain genomes for metagenomic binning, comparative biology and taxonomic classification.</title>
        <authorList>
            <person name="Goeker M."/>
        </authorList>
    </citation>
    <scope>NUCLEOTIDE SEQUENCE [LARGE SCALE GENOMIC DNA]</scope>
    <source>
        <strain evidence="7 8">DSM 24004</strain>
    </source>
</reference>
<protein>
    <submittedName>
        <fullName evidence="7">Ion transporter superfamily protein YfcC</fullName>
    </submittedName>
</protein>
<evidence type="ECO:0000256" key="1">
    <source>
        <dbReference type="ARBA" id="ARBA00004651"/>
    </source>
</evidence>
<evidence type="ECO:0000313" key="8">
    <source>
        <dbReference type="Proteomes" id="UP001519342"/>
    </source>
</evidence>
<feature type="transmembrane region" description="Helical" evidence="6">
    <location>
        <begin position="158"/>
        <end position="178"/>
    </location>
</feature>
<dbReference type="Proteomes" id="UP001519342">
    <property type="component" value="Unassembled WGS sequence"/>
</dbReference>
<keyword evidence="3 6" id="KW-0812">Transmembrane</keyword>
<feature type="transmembrane region" description="Helical" evidence="6">
    <location>
        <begin position="281"/>
        <end position="300"/>
    </location>
</feature>
<evidence type="ECO:0000256" key="5">
    <source>
        <dbReference type="ARBA" id="ARBA00023136"/>
    </source>
</evidence>
<feature type="transmembrane region" description="Helical" evidence="6">
    <location>
        <begin position="118"/>
        <end position="137"/>
    </location>
</feature>
<dbReference type="InterPro" id="IPR018385">
    <property type="entry name" value="C4_dicarb_anaerob_car-like"/>
</dbReference>
<organism evidence="7 8">
    <name type="scientific">Sedimentibacter acidaminivorans</name>
    <dbReference type="NCBI Taxonomy" id="913099"/>
    <lineage>
        <taxon>Bacteria</taxon>
        <taxon>Bacillati</taxon>
        <taxon>Bacillota</taxon>
        <taxon>Tissierellia</taxon>
        <taxon>Sedimentibacter</taxon>
    </lineage>
</organism>
<feature type="transmembrane region" description="Helical" evidence="6">
    <location>
        <begin position="198"/>
        <end position="217"/>
    </location>
</feature>
<comment type="subcellular location">
    <subcellularLocation>
        <location evidence="1">Cell membrane</location>
        <topology evidence="1">Multi-pass membrane protein</topology>
    </subcellularLocation>
</comment>
<gene>
    <name evidence="7" type="ORF">J2Z76_000076</name>
</gene>
<dbReference type="InterPro" id="IPR051679">
    <property type="entry name" value="DASS-Related_Transporters"/>
</dbReference>
<proteinExistence type="predicted"/>
<name>A0ABS4G961_9FIRM</name>
<keyword evidence="4 6" id="KW-1133">Transmembrane helix</keyword>
<dbReference type="PANTHER" id="PTHR43652">
    <property type="entry name" value="BASIC AMINO ACID ANTIPORTER YFCC-RELATED"/>
    <property type="match status" value="1"/>
</dbReference>
<comment type="caution">
    <text evidence="7">The sequence shown here is derived from an EMBL/GenBank/DDBJ whole genome shotgun (WGS) entry which is preliminary data.</text>
</comment>
<keyword evidence="5 6" id="KW-0472">Membrane</keyword>
<keyword evidence="2" id="KW-1003">Cell membrane</keyword>
<feature type="transmembrane region" description="Helical" evidence="6">
    <location>
        <begin position="440"/>
        <end position="464"/>
    </location>
</feature>
<dbReference type="RefSeq" id="WP_209510004.1">
    <property type="nucleotide sequence ID" value="NZ_JAGGKS010000001.1"/>
</dbReference>
<dbReference type="PANTHER" id="PTHR43652:SF6">
    <property type="entry name" value="ARGININE REPRESSOR"/>
    <property type="match status" value="1"/>
</dbReference>
<feature type="transmembrane region" description="Helical" evidence="6">
    <location>
        <begin position="321"/>
        <end position="340"/>
    </location>
</feature>
<evidence type="ECO:0000313" key="7">
    <source>
        <dbReference type="EMBL" id="MBP1924223.1"/>
    </source>
</evidence>
<keyword evidence="8" id="KW-1185">Reference proteome</keyword>
<sequence length="467" mass="49858">MEKTKEKKKSRVPHSYVILFLMIIIMAILTYVIPAGQFERVDVGGRTVVDPSSYSSVESNPATIFDVFKAVPKGLGAAQSIVFFIFIVGGSFNIITQTGAIEAGISKIAVSLKGKEKLLIPLIVLIFSIGGGTIGMAEEAIVFVPIGIALSRALGYDAVVGMAIVSLGAAVGFTSGFMNPFTVGVAQGIAEIPLFTGIELRLVIWVASLVLVIAYIYRYANKVKANPELSIVYDLEQEEKDHVIDLSNVMEMTKKHVMVLLVFALGMVLLIFGVFKYGWYITEIAAIFIAMGIIAGLVGGMNVNEIAKEFILGAKEMTTGAIVVGVARGMLVIMESGLILDSIVNGLASAITMLPKSISAVGMLVVQSFINFFIPSGSGQAATTMPIMTPLADVIGLTRQTAVLAYQFGDGISNSIVPTSGVLLANLSVAKIKYDSWVKFVWPLIILWTLMAAVFMVIATAITYGPF</sequence>
<feature type="transmembrane region" description="Helical" evidence="6">
    <location>
        <begin position="12"/>
        <end position="33"/>
    </location>
</feature>
<accession>A0ABS4G961</accession>
<evidence type="ECO:0000256" key="6">
    <source>
        <dbReference type="SAM" id="Phobius"/>
    </source>
</evidence>
<dbReference type="Pfam" id="PF03606">
    <property type="entry name" value="DcuC"/>
    <property type="match status" value="1"/>
</dbReference>
<dbReference type="EMBL" id="JAGGKS010000001">
    <property type="protein sequence ID" value="MBP1924223.1"/>
    <property type="molecule type" value="Genomic_DNA"/>
</dbReference>